<sequence length="332" mass="37056">MDNSDDNHDNRKSPEDRLLNSGNKPFRLNTRRAKALTRKLLQPHGIIGKSVKHNQYGRNRLFVVNGSLFVKQIISQERSAAEHDAILNFTGSQFFLSPSFVSHSLGIFVYPYIKGSINLDELARHDSLSALSRLVSLSETYFIAAQNVKCSAPTILKKFIDGPIPAANSFFDMSPALRHMYAKVQASSIINIASFSSYTGPFHPSHGDLKLDNFLVEGTNTLVVDWEMYSLAPCGWDLACIIGSTFFACARHASTGKSQANFFDALAAVHAIIKNFNSANNVKWALSDVHLIWLIVHYFLERLCSEAVLKQLLNPMDEVLFELMQAIYLGKV</sequence>
<protein>
    <submittedName>
        <fullName evidence="3">Phosphotransferase</fullName>
    </submittedName>
</protein>
<dbReference type="EMBL" id="JAHCQH010000016">
    <property type="protein sequence ID" value="MBS9477716.1"/>
    <property type="molecule type" value="Genomic_DNA"/>
</dbReference>
<dbReference type="SUPFAM" id="SSF56112">
    <property type="entry name" value="Protein kinase-like (PK-like)"/>
    <property type="match status" value="1"/>
</dbReference>
<evidence type="ECO:0000256" key="1">
    <source>
        <dbReference type="SAM" id="MobiDB-lite"/>
    </source>
</evidence>
<reference evidence="3" key="1">
    <citation type="submission" date="2021-05" db="EMBL/GenBank/DDBJ databases">
        <authorList>
            <person name="Sun Q."/>
            <person name="Inoue M."/>
        </authorList>
    </citation>
    <scope>NUCLEOTIDE SEQUENCE</scope>
    <source>
        <strain evidence="3">VKM B-3255</strain>
    </source>
</reference>
<keyword evidence="4" id="KW-1185">Reference proteome</keyword>
<name>A0ABS5R7S7_9HYPH</name>
<dbReference type="Pfam" id="PF01636">
    <property type="entry name" value="APH"/>
    <property type="match status" value="1"/>
</dbReference>
<evidence type="ECO:0000313" key="3">
    <source>
        <dbReference type="EMBL" id="MBS9477716.1"/>
    </source>
</evidence>
<dbReference type="Proteomes" id="UP001166585">
    <property type="component" value="Unassembled WGS sequence"/>
</dbReference>
<comment type="caution">
    <text evidence="3">The sequence shown here is derived from an EMBL/GenBank/DDBJ whole genome shotgun (WGS) entry which is preliminary data.</text>
</comment>
<feature type="compositionally biased region" description="Basic and acidic residues" evidence="1">
    <location>
        <begin position="1"/>
        <end position="18"/>
    </location>
</feature>
<proteinExistence type="predicted"/>
<organism evidence="3 4">
    <name type="scientific">Ancylobacter radicis</name>
    <dbReference type="NCBI Taxonomy" id="2836179"/>
    <lineage>
        <taxon>Bacteria</taxon>
        <taxon>Pseudomonadati</taxon>
        <taxon>Pseudomonadota</taxon>
        <taxon>Alphaproteobacteria</taxon>
        <taxon>Hyphomicrobiales</taxon>
        <taxon>Xanthobacteraceae</taxon>
        <taxon>Ancylobacter</taxon>
    </lineage>
</organism>
<dbReference type="Gene3D" id="3.90.1200.10">
    <property type="match status" value="1"/>
</dbReference>
<gene>
    <name evidence="3" type="ORF">KIP89_11405</name>
</gene>
<feature type="domain" description="Aminoglycoside phosphotransferase" evidence="2">
    <location>
        <begin position="200"/>
        <end position="245"/>
    </location>
</feature>
<dbReference type="RefSeq" id="WP_213755561.1">
    <property type="nucleotide sequence ID" value="NZ_JAHCQH010000016.1"/>
</dbReference>
<dbReference type="InterPro" id="IPR011009">
    <property type="entry name" value="Kinase-like_dom_sf"/>
</dbReference>
<feature type="region of interest" description="Disordered" evidence="1">
    <location>
        <begin position="1"/>
        <end position="24"/>
    </location>
</feature>
<evidence type="ECO:0000259" key="2">
    <source>
        <dbReference type="Pfam" id="PF01636"/>
    </source>
</evidence>
<accession>A0ABS5R7S7</accession>
<dbReference type="InterPro" id="IPR002575">
    <property type="entry name" value="Aminoglycoside_PTrfase"/>
</dbReference>
<evidence type="ECO:0000313" key="4">
    <source>
        <dbReference type="Proteomes" id="UP001166585"/>
    </source>
</evidence>